<feature type="transmembrane region" description="Helical" evidence="7">
    <location>
        <begin position="279"/>
        <end position="305"/>
    </location>
</feature>
<dbReference type="PROSITE" id="PS50928">
    <property type="entry name" value="ABC_TM1"/>
    <property type="match status" value="1"/>
</dbReference>
<feature type="transmembrane region" description="Helical" evidence="7">
    <location>
        <begin position="100"/>
        <end position="121"/>
    </location>
</feature>
<evidence type="ECO:0000256" key="2">
    <source>
        <dbReference type="ARBA" id="ARBA00022448"/>
    </source>
</evidence>
<dbReference type="OrthoDB" id="9805855at2"/>
<evidence type="ECO:0000256" key="3">
    <source>
        <dbReference type="ARBA" id="ARBA00022475"/>
    </source>
</evidence>
<dbReference type="InterPro" id="IPR035906">
    <property type="entry name" value="MetI-like_sf"/>
</dbReference>
<comment type="similarity">
    <text evidence="7">Belongs to the binding-protein-dependent transport system permease family.</text>
</comment>
<dbReference type="PANTHER" id="PTHR30465:SF74">
    <property type="entry name" value="OLIGOPEPTIDE TRANSPORT SYSTEM PERMEASE PROTEIN OPPB"/>
    <property type="match status" value="1"/>
</dbReference>
<evidence type="ECO:0000256" key="5">
    <source>
        <dbReference type="ARBA" id="ARBA00022989"/>
    </source>
</evidence>
<dbReference type="EMBL" id="CP000513">
    <property type="protein sequence ID" value="ABQ13441.1"/>
    <property type="molecule type" value="Genomic_DNA"/>
</dbReference>
<dbReference type="CDD" id="cd06261">
    <property type="entry name" value="TM_PBP2"/>
    <property type="match status" value="1"/>
</dbReference>
<proteinExistence type="inferred from homology"/>
<dbReference type="HOGENOM" id="CLU_036879_0_0_6"/>
<dbReference type="GO" id="GO:0055085">
    <property type="term" value="P:transmembrane transport"/>
    <property type="evidence" value="ECO:0007669"/>
    <property type="project" value="InterPro"/>
</dbReference>
<dbReference type="Pfam" id="PF00528">
    <property type="entry name" value="BPD_transp_1"/>
    <property type="match status" value="1"/>
</dbReference>
<dbReference type="STRING" id="246195.DNO_0454"/>
<evidence type="ECO:0000259" key="8">
    <source>
        <dbReference type="PROSITE" id="PS50928"/>
    </source>
</evidence>
<evidence type="ECO:0000313" key="9">
    <source>
        <dbReference type="EMBL" id="ABQ13441.1"/>
    </source>
</evidence>
<evidence type="ECO:0000313" key="10">
    <source>
        <dbReference type="Proteomes" id="UP000000248"/>
    </source>
</evidence>
<reference evidence="9 10" key="1">
    <citation type="journal article" date="2007" name="Nat. Biotechnol.">
        <title>Genome sequence and identification of candidate vaccine antigens from the animal pathogen Dichelobacter nodosus.</title>
        <authorList>
            <person name="Myers G.S."/>
            <person name="Parker D."/>
            <person name="Al-Hasani K."/>
            <person name="Kennan R.M."/>
            <person name="Seemann T."/>
            <person name="Ren Q."/>
            <person name="Badger J.H."/>
            <person name="Selengut J.D."/>
            <person name="Deboy R.T."/>
            <person name="Tettelin H."/>
            <person name="Boyce J.D."/>
            <person name="McCarl V.P."/>
            <person name="Han X."/>
            <person name="Nelson W.C."/>
            <person name="Madupu R."/>
            <person name="Mohamoud Y."/>
            <person name="Holley T."/>
            <person name="Fedorova N."/>
            <person name="Khouri H."/>
            <person name="Bottomley S.P."/>
            <person name="Whittington R.J."/>
            <person name="Adler B."/>
            <person name="Songer J.G."/>
            <person name="Rood J.I."/>
            <person name="Paulsen I.T."/>
        </authorList>
    </citation>
    <scope>NUCLEOTIDE SEQUENCE [LARGE SCALE GENOMIC DNA]</scope>
    <source>
        <strain evidence="9 10">VCS1703A</strain>
    </source>
</reference>
<organism evidence="9 10">
    <name type="scientific">Dichelobacter nodosus (strain VCS1703A)</name>
    <dbReference type="NCBI Taxonomy" id="246195"/>
    <lineage>
        <taxon>Bacteria</taxon>
        <taxon>Pseudomonadati</taxon>
        <taxon>Pseudomonadota</taxon>
        <taxon>Gammaproteobacteria</taxon>
        <taxon>Cardiobacteriales</taxon>
        <taxon>Cardiobacteriaceae</taxon>
        <taxon>Dichelobacter</taxon>
    </lineage>
</organism>
<feature type="transmembrane region" description="Helical" evidence="7">
    <location>
        <begin position="133"/>
        <end position="164"/>
    </location>
</feature>
<evidence type="ECO:0000256" key="6">
    <source>
        <dbReference type="ARBA" id="ARBA00023136"/>
    </source>
</evidence>
<dbReference type="InterPro" id="IPR000515">
    <property type="entry name" value="MetI-like"/>
</dbReference>
<dbReference type="SUPFAM" id="SSF161098">
    <property type="entry name" value="MetI-like"/>
    <property type="match status" value="1"/>
</dbReference>
<dbReference type="GO" id="GO:0005886">
    <property type="term" value="C:plasma membrane"/>
    <property type="evidence" value="ECO:0007669"/>
    <property type="project" value="UniProtKB-SubCell"/>
</dbReference>
<evidence type="ECO:0000256" key="7">
    <source>
        <dbReference type="RuleBase" id="RU363032"/>
    </source>
</evidence>
<keyword evidence="3" id="KW-1003">Cell membrane</keyword>
<dbReference type="eggNOG" id="COG0601">
    <property type="taxonomic scope" value="Bacteria"/>
</dbReference>
<dbReference type="KEGG" id="dno:DNO_0454"/>
<keyword evidence="10" id="KW-1185">Reference proteome</keyword>
<keyword evidence="5 7" id="KW-1133">Transmembrane helix</keyword>
<comment type="subcellular location">
    <subcellularLocation>
        <location evidence="1 7">Cell membrane</location>
        <topology evidence="1 7">Multi-pass membrane protein</topology>
    </subcellularLocation>
</comment>
<feature type="domain" description="ABC transmembrane type-1" evidence="8">
    <location>
        <begin position="94"/>
        <end position="298"/>
    </location>
</feature>
<accession>A5EVS9</accession>
<protein>
    <submittedName>
        <fullName evidence="9">ABC transporter family protein</fullName>
    </submittedName>
</protein>
<dbReference type="Pfam" id="PF19300">
    <property type="entry name" value="BPD_transp_1_N"/>
    <property type="match status" value="1"/>
</dbReference>
<feature type="transmembrane region" description="Helical" evidence="7">
    <location>
        <begin position="237"/>
        <end position="259"/>
    </location>
</feature>
<sequence>MFRYMLRRLCTAVPTLLVIVTLAFFMIRLAPGGPFDLERNLPPEIQANLQAMYHLDEPLWRQYLIYLSHVMRGDLGASFQYADRSVNELIAFGFPVSMKLGAAAMTLATILGTFFGIFAALHHKRAGDYFVMGIAMIGITVPNFVVGSLLLLVCAVLPFVYWGLTIVPASGWGEHWRQMILPTITLALPQMAYIARLMRASMLEVLQEPHIKTARAKGLTERQVIVHHCLKPALMPVISYLAPALASVLTGSIVIEQLFAIPGIGRYFVNGALNRDYTLVLGVVILYGALVIFLNLLVDLAYAWLNPKVRWQ</sequence>
<name>A5EVS9_DICNV</name>
<dbReference type="AlphaFoldDB" id="A5EVS9"/>
<gene>
    <name evidence="9" type="ordered locus">DNO_0454</name>
</gene>
<dbReference type="PANTHER" id="PTHR30465">
    <property type="entry name" value="INNER MEMBRANE ABC TRANSPORTER"/>
    <property type="match status" value="1"/>
</dbReference>
<feature type="transmembrane region" description="Helical" evidence="7">
    <location>
        <begin position="176"/>
        <end position="195"/>
    </location>
</feature>
<keyword evidence="2 7" id="KW-0813">Transport</keyword>
<evidence type="ECO:0000256" key="4">
    <source>
        <dbReference type="ARBA" id="ARBA00022692"/>
    </source>
</evidence>
<dbReference type="Proteomes" id="UP000000248">
    <property type="component" value="Chromosome"/>
</dbReference>
<dbReference type="Gene3D" id="1.10.3720.10">
    <property type="entry name" value="MetI-like"/>
    <property type="match status" value="1"/>
</dbReference>
<dbReference type="InterPro" id="IPR045621">
    <property type="entry name" value="BPD_transp_1_N"/>
</dbReference>
<keyword evidence="4 7" id="KW-0812">Transmembrane</keyword>
<dbReference type="RefSeq" id="WP_012030792.1">
    <property type="nucleotide sequence ID" value="NC_009446.1"/>
</dbReference>
<evidence type="ECO:0000256" key="1">
    <source>
        <dbReference type="ARBA" id="ARBA00004651"/>
    </source>
</evidence>
<keyword evidence="6 7" id="KW-0472">Membrane</keyword>